<dbReference type="Proteomes" id="UP000825935">
    <property type="component" value="Chromosome 33"/>
</dbReference>
<dbReference type="InterPro" id="IPR002885">
    <property type="entry name" value="PPR_rpt"/>
</dbReference>
<feature type="repeat" description="PPR" evidence="2">
    <location>
        <begin position="316"/>
        <end position="350"/>
    </location>
</feature>
<gene>
    <name evidence="3" type="ORF">KP509_33G052800</name>
</gene>
<proteinExistence type="predicted"/>
<dbReference type="Pfam" id="PF12854">
    <property type="entry name" value="PPR_1"/>
    <property type="match status" value="1"/>
</dbReference>
<dbReference type="Gene3D" id="1.25.40.10">
    <property type="entry name" value="Tetratricopeptide repeat domain"/>
    <property type="match status" value="6"/>
</dbReference>
<dbReference type="EMBL" id="CM035438">
    <property type="protein sequence ID" value="KAH7285962.1"/>
    <property type="molecule type" value="Genomic_DNA"/>
</dbReference>
<evidence type="ECO:0000313" key="4">
    <source>
        <dbReference type="Proteomes" id="UP000825935"/>
    </source>
</evidence>
<dbReference type="FunFam" id="1.25.40.10:FF:000090">
    <property type="entry name" value="Pentatricopeptide repeat-containing protein, chloroplastic"/>
    <property type="match status" value="1"/>
</dbReference>
<keyword evidence="1" id="KW-0677">Repeat</keyword>
<reference evidence="3" key="1">
    <citation type="submission" date="2021-08" db="EMBL/GenBank/DDBJ databases">
        <title>WGS assembly of Ceratopteris richardii.</title>
        <authorList>
            <person name="Marchant D.B."/>
            <person name="Chen G."/>
            <person name="Jenkins J."/>
            <person name="Shu S."/>
            <person name="Leebens-Mack J."/>
            <person name="Grimwood J."/>
            <person name="Schmutz J."/>
            <person name="Soltis P."/>
            <person name="Soltis D."/>
            <person name="Chen Z.-H."/>
        </authorList>
    </citation>
    <scope>NUCLEOTIDE SEQUENCE</scope>
    <source>
        <strain evidence="3">Whitten #5841</strain>
        <tissue evidence="3">Leaf</tissue>
    </source>
</reference>
<sequence>MLCVSSPPPCLFQVNWPRVQFFVKQGLRFLSYVKSLKPPPSSQCSSEESAVSYFLKRLKSSRTLADIFWLHHVIIKCGMEQNLSLGNTLMYVYGNRLLPDEVRTCFRLQKQRNDITWNLGIRAYAHFADNAHETFRLFAAMQDNGSESSKFLFASILSACGAPDSLVDGRLIHCLIVCQGCKLDVVLGTALVGMYRRFRSFQDAYTIFWKLPEQNAACWNVIATLLAQFDANFHIVGFMRDMHHHNIVPEKATFLIALDLFNHEGSISEAKQLHVWIKESRSCSSIMVMTALVKMYGCLNLFSDAQRIFEQMPEKDLVAWNALIAVYAQKNLGEAAIDAFRQMQLERFQPTKVTLLSVLDACASRGHGILGKRIHSYIIQTGCKLDVVLGTSLLSMHGRCVSLEDAWHVLREMPEPNIISWNAMMAAYIQAGEAELALQVFEHALQEGFFPDNATFLSMSDAAASVLDSAKGKQLHTRVLAVDGRVDVVVGSSLISMYGAFGDLKSARTLFDVMDERNSVTLTNMLTVCANLGALTEGEWLHTYIVQRKLLTDVVIDTALVNMYGKCGLLDTAWTIFLDMSDRNAKSWNAMLGAYTQQGDGKHAIRLFHSMQQSGMLPDETTFVSVFCACSHSGLIDEGCYFFLLLRTYGLTPIVDHYNCILDMLCRAGRLDEAEVIIMDMSLRPTQVSWSTLLGACQNQVDRKRGAVIANQFFALYPHNPSAYVTLGNMYAGVSDDVKAHAVFL</sequence>
<dbReference type="GO" id="GO:0009451">
    <property type="term" value="P:RNA modification"/>
    <property type="evidence" value="ECO:0007669"/>
    <property type="project" value="InterPro"/>
</dbReference>
<dbReference type="InterPro" id="IPR011990">
    <property type="entry name" value="TPR-like_helical_dom_sf"/>
</dbReference>
<evidence type="ECO:0008006" key="5">
    <source>
        <dbReference type="Google" id="ProtNLM"/>
    </source>
</evidence>
<keyword evidence="4" id="KW-1185">Reference proteome</keyword>
<comment type="caution">
    <text evidence="3">The sequence shown here is derived from an EMBL/GenBank/DDBJ whole genome shotgun (WGS) entry which is preliminary data.</text>
</comment>
<accession>A0A8T2QP45</accession>
<dbReference type="Pfam" id="PF01535">
    <property type="entry name" value="PPR"/>
    <property type="match status" value="2"/>
</dbReference>
<dbReference type="GO" id="GO:0003723">
    <property type="term" value="F:RNA binding"/>
    <property type="evidence" value="ECO:0007669"/>
    <property type="project" value="InterPro"/>
</dbReference>
<dbReference type="NCBIfam" id="TIGR00756">
    <property type="entry name" value="PPR"/>
    <property type="match status" value="4"/>
</dbReference>
<evidence type="ECO:0000256" key="2">
    <source>
        <dbReference type="PROSITE-ProRule" id="PRU00708"/>
    </source>
</evidence>
<feature type="repeat" description="PPR" evidence="2">
    <location>
        <begin position="417"/>
        <end position="451"/>
    </location>
</feature>
<evidence type="ECO:0000256" key="1">
    <source>
        <dbReference type="ARBA" id="ARBA00022737"/>
    </source>
</evidence>
<evidence type="ECO:0000313" key="3">
    <source>
        <dbReference type="EMBL" id="KAH7285962.1"/>
    </source>
</evidence>
<dbReference type="PROSITE" id="PS51375">
    <property type="entry name" value="PPR"/>
    <property type="match status" value="3"/>
</dbReference>
<dbReference type="AlphaFoldDB" id="A0A8T2QP45"/>
<feature type="repeat" description="PPR" evidence="2">
    <location>
        <begin position="584"/>
        <end position="618"/>
    </location>
</feature>
<dbReference type="SUPFAM" id="SSF48452">
    <property type="entry name" value="TPR-like"/>
    <property type="match status" value="1"/>
</dbReference>
<organism evidence="3 4">
    <name type="scientific">Ceratopteris richardii</name>
    <name type="common">Triangle waterfern</name>
    <dbReference type="NCBI Taxonomy" id="49495"/>
    <lineage>
        <taxon>Eukaryota</taxon>
        <taxon>Viridiplantae</taxon>
        <taxon>Streptophyta</taxon>
        <taxon>Embryophyta</taxon>
        <taxon>Tracheophyta</taxon>
        <taxon>Polypodiopsida</taxon>
        <taxon>Polypodiidae</taxon>
        <taxon>Polypodiales</taxon>
        <taxon>Pteridineae</taxon>
        <taxon>Pteridaceae</taxon>
        <taxon>Parkerioideae</taxon>
        <taxon>Ceratopteris</taxon>
    </lineage>
</organism>
<name>A0A8T2QP45_CERRI</name>
<dbReference type="InterPro" id="IPR046960">
    <property type="entry name" value="PPR_At4g14850-like_plant"/>
</dbReference>
<dbReference type="OrthoDB" id="732433at2759"/>
<dbReference type="Pfam" id="PF13041">
    <property type="entry name" value="PPR_2"/>
    <property type="match status" value="3"/>
</dbReference>
<protein>
    <recommendedName>
        <fullName evidence="5">Pentatricopeptide repeat-containing protein</fullName>
    </recommendedName>
</protein>
<dbReference type="PANTHER" id="PTHR47926">
    <property type="entry name" value="PENTATRICOPEPTIDE REPEAT-CONTAINING PROTEIN"/>
    <property type="match status" value="1"/>
</dbReference>